<dbReference type="Proteomes" id="UP000236737">
    <property type="component" value="Unassembled WGS sequence"/>
</dbReference>
<keyword evidence="1" id="KW-0808">Transferase</keyword>
<accession>A0A1H5Y378</accession>
<dbReference type="GO" id="GO:0016740">
    <property type="term" value="F:transferase activity"/>
    <property type="evidence" value="ECO:0007669"/>
    <property type="project" value="UniProtKB-KW"/>
</dbReference>
<organism evidence="1 2">
    <name type="scientific">Flavobacterium urumqiense</name>
    <dbReference type="NCBI Taxonomy" id="935224"/>
    <lineage>
        <taxon>Bacteria</taxon>
        <taxon>Pseudomonadati</taxon>
        <taxon>Bacteroidota</taxon>
        <taxon>Flavobacteriia</taxon>
        <taxon>Flavobacteriales</taxon>
        <taxon>Flavobacteriaceae</taxon>
        <taxon>Flavobacterium</taxon>
    </lineage>
</organism>
<reference evidence="2" key="1">
    <citation type="submission" date="2016-10" db="EMBL/GenBank/DDBJ databases">
        <authorList>
            <person name="Varghese N."/>
            <person name="Submissions S."/>
        </authorList>
    </citation>
    <scope>NUCLEOTIDE SEQUENCE [LARGE SCALE GENOMIC DNA]</scope>
    <source>
        <strain evidence="2">CGMCC 1.9230</strain>
    </source>
</reference>
<dbReference type="InterPro" id="IPR001451">
    <property type="entry name" value="Hexapep"/>
</dbReference>
<proteinExistence type="predicted"/>
<protein>
    <submittedName>
        <fullName evidence="1">Transferase hexapeptide (Six repeat-containing protein)</fullName>
    </submittedName>
</protein>
<dbReference type="EMBL" id="FNVP01000007">
    <property type="protein sequence ID" value="SEG18070.1"/>
    <property type="molecule type" value="Genomic_DNA"/>
</dbReference>
<dbReference type="SUPFAM" id="SSF51161">
    <property type="entry name" value="Trimeric LpxA-like enzymes"/>
    <property type="match status" value="1"/>
</dbReference>
<keyword evidence="2" id="KW-1185">Reference proteome</keyword>
<dbReference type="PANTHER" id="PTHR42811">
    <property type="entry name" value="SERINE ACETYLTRANSFERASE"/>
    <property type="match status" value="1"/>
</dbReference>
<dbReference type="AlphaFoldDB" id="A0A1H5Y378"/>
<evidence type="ECO:0000313" key="2">
    <source>
        <dbReference type="Proteomes" id="UP000236737"/>
    </source>
</evidence>
<sequence length="133" mass="14382">MVLDRLLFIIYGVELMSFSVNVKHLSMTHPGGVLLGGNGIYSEGRVVIMSGVKFGGKSPSDPLYKEKHQIQRVFELGDNVVIGTSSVVLGPITICDNVTIAAMSLVNKSITEPGIYAGIPAKKLSDKITYEWL</sequence>
<dbReference type="Gene3D" id="2.160.10.10">
    <property type="entry name" value="Hexapeptide repeat proteins"/>
    <property type="match status" value="1"/>
</dbReference>
<gene>
    <name evidence="1" type="ORF">SAMN04488130_10733</name>
</gene>
<dbReference type="Pfam" id="PF00132">
    <property type="entry name" value="Hexapep"/>
    <property type="match status" value="1"/>
</dbReference>
<name>A0A1H5Y378_9FLAO</name>
<dbReference type="InterPro" id="IPR011004">
    <property type="entry name" value="Trimer_LpxA-like_sf"/>
</dbReference>
<evidence type="ECO:0000313" key="1">
    <source>
        <dbReference type="EMBL" id="SEG18070.1"/>
    </source>
</evidence>